<comment type="similarity">
    <text evidence="1">Belongs to the eukaryotic/archaeal PrmC-related family.</text>
</comment>
<sequence>MVTITYRNANINLDEQVYDPAEDSYLLADVAIDNAKKGMKVLEVGAGTGFVSAVLQENVDVDLIATEISPIAATCARSSGVEVIRADMFNCFKPGPMFDLILFNPPYLPTSEDEKVPGWLNYAFDGGADGRDSVNRFIDEVPGHLTRNGIVLILISSLTGIEQVKERMEACGFEVDTCGSDNCFFEELIVVKGTFLAQKLDPAKTRS</sequence>
<dbReference type="CDD" id="cd02440">
    <property type="entry name" value="AdoMet_MTases"/>
    <property type="match status" value="1"/>
</dbReference>
<dbReference type="InterPro" id="IPR052190">
    <property type="entry name" value="Euk-Arch_PrmC-MTase"/>
</dbReference>
<dbReference type="GO" id="GO:0008757">
    <property type="term" value="F:S-adenosylmethionine-dependent methyltransferase activity"/>
    <property type="evidence" value="ECO:0007669"/>
    <property type="project" value="TreeGrafter"/>
</dbReference>
<name>A0A099T4I8_METMT</name>
<evidence type="ECO:0000256" key="1">
    <source>
        <dbReference type="ARBA" id="ARBA00006149"/>
    </source>
</evidence>
<dbReference type="GO" id="GO:0008276">
    <property type="term" value="F:protein methyltransferase activity"/>
    <property type="evidence" value="ECO:0007669"/>
    <property type="project" value="TreeGrafter"/>
</dbReference>
<keyword evidence="7" id="KW-1185">Reference proteome</keyword>
<organism evidence="6 7">
    <name type="scientific">Methanococcoides methylutens</name>
    <dbReference type="NCBI Taxonomy" id="2226"/>
    <lineage>
        <taxon>Archaea</taxon>
        <taxon>Methanobacteriati</taxon>
        <taxon>Methanobacteriota</taxon>
        <taxon>Stenosarchaea group</taxon>
        <taxon>Methanomicrobia</taxon>
        <taxon>Methanosarcinales</taxon>
        <taxon>Methanosarcinaceae</taxon>
        <taxon>Methanococcoides</taxon>
    </lineage>
</organism>
<evidence type="ECO:0000313" key="6">
    <source>
        <dbReference type="EMBL" id="KGK99784.1"/>
    </source>
</evidence>
<dbReference type="InterPro" id="IPR029063">
    <property type="entry name" value="SAM-dependent_MTases_sf"/>
</dbReference>
<evidence type="ECO:0000313" key="7">
    <source>
        <dbReference type="Proteomes" id="UP000029859"/>
    </source>
</evidence>
<evidence type="ECO:0000259" key="5">
    <source>
        <dbReference type="Pfam" id="PF05175"/>
    </source>
</evidence>
<dbReference type="Gene3D" id="3.40.50.150">
    <property type="entry name" value="Vaccinia Virus protein VP39"/>
    <property type="match status" value="1"/>
</dbReference>
<dbReference type="EMBL" id="JRHO01000002">
    <property type="protein sequence ID" value="KGK99784.1"/>
    <property type="molecule type" value="Genomic_DNA"/>
</dbReference>
<dbReference type="GO" id="GO:0032259">
    <property type="term" value="P:methylation"/>
    <property type="evidence" value="ECO:0007669"/>
    <property type="project" value="UniProtKB-KW"/>
</dbReference>
<dbReference type="GO" id="GO:0003676">
    <property type="term" value="F:nucleic acid binding"/>
    <property type="evidence" value="ECO:0007669"/>
    <property type="project" value="InterPro"/>
</dbReference>
<dbReference type="Pfam" id="PF05175">
    <property type="entry name" value="MTS"/>
    <property type="match status" value="1"/>
</dbReference>
<keyword evidence="2 6" id="KW-0489">Methyltransferase</keyword>
<dbReference type="PANTHER" id="PTHR45875:SF1">
    <property type="entry name" value="METHYLTRANSFERASE N6AMT1"/>
    <property type="match status" value="1"/>
</dbReference>
<dbReference type="OrthoDB" id="27149at2157"/>
<dbReference type="AlphaFoldDB" id="A0A099T4I8"/>
<keyword evidence="4" id="KW-0949">S-adenosyl-L-methionine</keyword>
<reference evidence="6 7" key="1">
    <citation type="submission" date="2014-09" db="EMBL/GenBank/DDBJ databases">
        <title>Draft genome sequence of an obligately methylotrophic methanogen, Methanococcoides methylutens, isolated from marine sediment.</title>
        <authorList>
            <person name="Guan Y."/>
            <person name="Ngugi D.K."/>
            <person name="Blom J."/>
            <person name="Ali S."/>
            <person name="Ferry J.G."/>
            <person name="Stingl U."/>
        </authorList>
    </citation>
    <scope>NUCLEOTIDE SEQUENCE [LARGE SCALE GENOMIC DNA]</scope>
    <source>
        <strain evidence="6 7">DSM 2657</strain>
    </source>
</reference>
<dbReference type="InterPro" id="IPR002052">
    <property type="entry name" value="DNA_methylase_N6_adenine_CS"/>
</dbReference>
<dbReference type="InterPro" id="IPR004557">
    <property type="entry name" value="PrmC-related"/>
</dbReference>
<dbReference type="InterPro" id="IPR007848">
    <property type="entry name" value="Small_mtfrase_dom"/>
</dbReference>
<dbReference type="RefSeq" id="WP_048193060.1">
    <property type="nucleotide sequence ID" value="NZ_CAAGSM010000008.1"/>
</dbReference>
<comment type="caution">
    <text evidence="6">The sequence shown here is derived from an EMBL/GenBank/DDBJ whole genome shotgun (WGS) entry which is preliminary data.</text>
</comment>
<dbReference type="NCBIfam" id="NF011530">
    <property type="entry name" value="PRK14968.1-4"/>
    <property type="match status" value="1"/>
</dbReference>
<gene>
    <name evidence="6" type="ORF">LI82_00855</name>
</gene>
<dbReference type="Proteomes" id="UP000029859">
    <property type="component" value="Unassembled WGS sequence"/>
</dbReference>
<proteinExistence type="inferred from homology"/>
<dbReference type="GO" id="GO:0035657">
    <property type="term" value="C:eRF1 methyltransferase complex"/>
    <property type="evidence" value="ECO:0007669"/>
    <property type="project" value="TreeGrafter"/>
</dbReference>
<dbReference type="PROSITE" id="PS00092">
    <property type="entry name" value="N6_MTASE"/>
    <property type="match status" value="1"/>
</dbReference>
<dbReference type="SUPFAM" id="SSF53335">
    <property type="entry name" value="S-adenosyl-L-methionine-dependent methyltransferases"/>
    <property type="match status" value="1"/>
</dbReference>
<evidence type="ECO:0000256" key="2">
    <source>
        <dbReference type="ARBA" id="ARBA00022603"/>
    </source>
</evidence>
<protein>
    <submittedName>
        <fullName evidence="6">Modification methylase HemK</fullName>
    </submittedName>
</protein>
<evidence type="ECO:0000256" key="3">
    <source>
        <dbReference type="ARBA" id="ARBA00022679"/>
    </source>
</evidence>
<dbReference type="NCBIfam" id="NF011529">
    <property type="entry name" value="PRK14968.1-3"/>
    <property type="match status" value="1"/>
</dbReference>
<dbReference type="PANTHER" id="PTHR45875">
    <property type="entry name" value="METHYLTRANSFERASE N6AMT1"/>
    <property type="match status" value="1"/>
</dbReference>
<keyword evidence="3" id="KW-0808">Transferase</keyword>
<dbReference type="NCBIfam" id="TIGR00537">
    <property type="entry name" value="hemK_rel_arch"/>
    <property type="match status" value="1"/>
</dbReference>
<accession>A0A099T4I8</accession>
<evidence type="ECO:0000256" key="4">
    <source>
        <dbReference type="ARBA" id="ARBA00022691"/>
    </source>
</evidence>
<feature type="domain" description="Methyltransferase small" evidence="5">
    <location>
        <begin position="35"/>
        <end position="108"/>
    </location>
</feature>